<protein>
    <recommendedName>
        <fullName evidence="2">RING-type domain-containing protein</fullName>
    </recommendedName>
</protein>
<evidence type="ECO:0000256" key="1">
    <source>
        <dbReference type="PROSITE-ProRule" id="PRU00175"/>
    </source>
</evidence>
<dbReference type="PROSITE" id="PS50089">
    <property type="entry name" value="ZF_RING_2"/>
    <property type="match status" value="1"/>
</dbReference>
<dbReference type="RefSeq" id="XP_019024857.1">
    <property type="nucleotide sequence ID" value="XM_019170516.1"/>
</dbReference>
<organism evidence="3 4">
    <name type="scientific">Saitoella complicata (strain BCRC 22490 / CBS 7301 / JCM 7358 / NBRC 10748 / NRRL Y-17804)</name>
    <dbReference type="NCBI Taxonomy" id="698492"/>
    <lineage>
        <taxon>Eukaryota</taxon>
        <taxon>Fungi</taxon>
        <taxon>Dikarya</taxon>
        <taxon>Ascomycota</taxon>
        <taxon>Taphrinomycotina</taxon>
        <taxon>Taphrinomycotina incertae sedis</taxon>
        <taxon>Saitoella</taxon>
    </lineage>
</organism>
<evidence type="ECO:0000313" key="3">
    <source>
        <dbReference type="EMBL" id="GAO50929.1"/>
    </source>
</evidence>
<evidence type="ECO:0000313" key="4">
    <source>
        <dbReference type="Proteomes" id="UP000033140"/>
    </source>
</evidence>
<accession>A0A0E9NM68</accession>
<dbReference type="OMA" id="CPTCDVK"/>
<dbReference type="Gene3D" id="3.30.40.10">
    <property type="entry name" value="Zinc/RING finger domain, C3HC4 (zinc finger)"/>
    <property type="match status" value="1"/>
</dbReference>
<dbReference type="GO" id="GO:0008270">
    <property type="term" value="F:zinc ion binding"/>
    <property type="evidence" value="ECO:0007669"/>
    <property type="project" value="UniProtKB-KW"/>
</dbReference>
<dbReference type="PANTHER" id="PTHR13459:SF1">
    <property type="entry name" value="E3 UBIQUITIN-PROTEIN LIGASE RNF220 ISOFORM X1"/>
    <property type="match status" value="1"/>
</dbReference>
<dbReference type="InterPro" id="IPR031824">
    <property type="entry name" value="RNF220_mid"/>
</dbReference>
<gene>
    <name evidence="3" type="ORF">G7K_5048-t1</name>
</gene>
<keyword evidence="1" id="KW-0479">Metal-binding</keyword>
<dbReference type="Pfam" id="PF15926">
    <property type="entry name" value="RNF220"/>
    <property type="match status" value="1"/>
</dbReference>
<keyword evidence="4" id="KW-1185">Reference proteome</keyword>
<dbReference type="InterPro" id="IPR001841">
    <property type="entry name" value="Znf_RING"/>
</dbReference>
<evidence type="ECO:0000259" key="2">
    <source>
        <dbReference type="PROSITE" id="PS50089"/>
    </source>
</evidence>
<dbReference type="OrthoDB" id="6270329at2759"/>
<dbReference type="Proteomes" id="UP000033140">
    <property type="component" value="Unassembled WGS sequence"/>
</dbReference>
<dbReference type="InterPro" id="IPR052443">
    <property type="entry name" value="E3_ubiq-ligase_RNF220-like"/>
</dbReference>
<keyword evidence="1" id="KW-0863">Zinc-finger</keyword>
<dbReference type="InterPro" id="IPR013083">
    <property type="entry name" value="Znf_RING/FYVE/PHD"/>
</dbReference>
<sequence>MPSESTGLKIRIKKPRAQPGIEIVPQTICPVCDLSISTSEIDAHYDEELAKFDTAPVMGTNRRGAAAVARKKVKDVTTTLAGTRRCAKADAKAEGLLTTVRRNRKRRKTEALTRARNAAKEYDEPDTAASTCPICSIPVFGSLEDVSAHVEICLETRREAERRERDRNGWGEEYSWAGQSRVRATALMEGSGHVQLASTGSASKASGDGDGEDDVEVDIDGDDEVVYGEAQYGEESLKVVNAVVETDALGVSEGQEPEVDVDVMETAWIEPPGWKDHSTSTTTPTNPTNLAATDLLLHSLRTRIHELESQSQHAYRCNICLGPYKTPVISVVCYHCFCEECWLQCLGSFQKLCPQCKSITTPKDLRRIYL</sequence>
<dbReference type="STRING" id="698492.A0A0E9NM68"/>
<dbReference type="EMBL" id="BACD03000038">
    <property type="protein sequence ID" value="GAO50929.1"/>
    <property type="molecule type" value="Genomic_DNA"/>
</dbReference>
<name>A0A0E9NM68_SAICN</name>
<feature type="domain" description="RING-type" evidence="2">
    <location>
        <begin position="317"/>
        <end position="357"/>
    </location>
</feature>
<dbReference type="PANTHER" id="PTHR13459">
    <property type="entry name" value="E3 UBIQUITIN-PROTEIN LIGASE RNF220 ISOFORM X1"/>
    <property type="match status" value="1"/>
</dbReference>
<reference evidence="3 4" key="3">
    <citation type="journal article" date="2015" name="Genome Announc.">
        <title>Draft Genome Sequence of the Archiascomycetous Yeast Saitoella complicata.</title>
        <authorList>
            <person name="Yamauchi K."/>
            <person name="Kondo S."/>
            <person name="Hamamoto M."/>
            <person name="Takahashi Y."/>
            <person name="Ogura Y."/>
            <person name="Hayashi T."/>
            <person name="Nishida H."/>
        </authorList>
    </citation>
    <scope>NUCLEOTIDE SEQUENCE [LARGE SCALE GENOMIC DNA]</scope>
    <source>
        <strain evidence="3 4">NRRL Y-17804</strain>
    </source>
</reference>
<dbReference type="GO" id="GO:0016567">
    <property type="term" value="P:protein ubiquitination"/>
    <property type="evidence" value="ECO:0007669"/>
    <property type="project" value="TreeGrafter"/>
</dbReference>
<dbReference type="AlphaFoldDB" id="A0A0E9NM68"/>
<dbReference type="SUPFAM" id="SSF57850">
    <property type="entry name" value="RING/U-box"/>
    <property type="match status" value="1"/>
</dbReference>
<proteinExistence type="predicted"/>
<comment type="caution">
    <text evidence="3">The sequence shown here is derived from an EMBL/GenBank/DDBJ whole genome shotgun (WGS) entry which is preliminary data.</text>
</comment>
<dbReference type="GO" id="GO:0061630">
    <property type="term" value="F:ubiquitin protein ligase activity"/>
    <property type="evidence" value="ECO:0007669"/>
    <property type="project" value="TreeGrafter"/>
</dbReference>
<reference evidence="3 4" key="2">
    <citation type="journal article" date="2014" name="J. Gen. Appl. Microbiol.">
        <title>The early diverging ascomycetous budding yeast Saitoella complicata has three histone deacetylases belonging to the Clr6, Hos2, and Rpd3 lineages.</title>
        <authorList>
            <person name="Nishida H."/>
            <person name="Matsumoto T."/>
            <person name="Kondo S."/>
            <person name="Hamamoto M."/>
            <person name="Yoshikawa H."/>
        </authorList>
    </citation>
    <scope>NUCLEOTIDE SEQUENCE [LARGE SCALE GENOMIC DNA]</scope>
    <source>
        <strain evidence="3 4">NRRL Y-17804</strain>
    </source>
</reference>
<dbReference type="Pfam" id="PF13923">
    <property type="entry name" value="zf-C3HC4_2"/>
    <property type="match status" value="1"/>
</dbReference>
<reference evidence="3 4" key="1">
    <citation type="journal article" date="2011" name="J. Gen. Appl. Microbiol.">
        <title>Draft genome sequencing of the enigmatic yeast Saitoella complicata.</title>
        <authorList>
            <person name="Nishida H."/>
            <person name="Hamamoto M."/>
            <person name="Sugiyama J."/>
        </authorList>
    </citation>
    <scope>NUCLEOTIDE SEQUENCE [LARGE SCALE GENOMIC DNA]</scope>
    <source>
        <strain evidence="3 4">NRRL Y-17804</strain>
    </source>
</reference>
<keyword evidence="1" id="KW-0862">Zinc</keyword>